<evidence type="ECO:0000313" key="2">
    <source>
        <dbReference type="WBParaSite" id="mrna-Wban_11155"/>
    </source>
</evidence>
<name>A0AAF5Q741_WUCBA</name>
<reference evidence="1" key="2">
    <citation type="journal article" date="2016" name="Mol. Ecol.">
        <title>Population genomics of the filarial nematode parasite Wuchereria bancrofti from mosquitoes.</title>
        <authorList>
            <person name="Small S.T."/>
            <person name="Reimer L.J."/>
            <person name="Tisch D.J."/>
            <person name="King C.L."/>
            <person name="Christensen B.M."/>
            <person name="Siba P.M."/>
            <person name="Kazura J.W."/>
            <person name="Serre D."/>
            <person name="Zimmerman P.A."/>
        </authorList>
    </citation>
    <scope>NUCLEOTIDE SEQUENCE</scope>
    <source>
        <strain evidence="1">pt0022</strain>
    </source>
</reference>
<reference evidence="2" key="3">
    <citation type="submission" date="2024-02" db="UniProtKB">
        <authorList>
            <consortium name="WormBaseParasite"/>
        </authorList>
    </citation>
    <scope>IDENTIFICATION</scope>
    <source>
        <strain evidence="2">pt0022</strain>
    </source>
</reference>
<accession>A0AAF5Q741</accession>
<dbReference type="AlphaFoldDB" id="A0AAF5Q741"/>
<protein>
    <submittedName>
        <fullName evidence="2">Uncharacterized protein</fullName>
    </submittedName>
</protein>
<dbReference type="WBParaSite" id="mrna-Wban_11155">
    <property type="protein sequence ID" value="mrna-Wban_11155"/>
    <property type="gene ID" value="Wban_11155"/>
</dbReference>
<dbReference type="Proteomes" id="UP000093561">
    <property type="component" value="Unassembled WGS sequence"/>
</dbReference>
<reference evidence="1" key="1">
    <citation type="submission" date="2015-03" db="EMBL/GenBank/DDBJ databases">
        <title>Wuchereria bancrofti Genome Sequencing Papua New Guinea Strain.</title>
        <authorList>
            <person name="Small S.T."/>
            <person name="Serre D."/>
            <person name="Zimmerman P.A."/>
        </authorList>
    </citation>
    <scope>NUCLEOTIDE SEQUENCE [LARGE SCALE GENOMIC DNA]</scope>
    <source>
        <strain evidence="1">pt0022</strain>
    </source>
</reference>
<sequence>SGIVSAFAGLATIKHNSKAWSTGWTGG</sequence>
<organism evidence="1 2">
    <name type="scientific">Wuchereria bancrofti</name>
    <dbReference type="NCBI Taxonomy" id="6293"/>
    <lineage>
        <taxon>Eukaryota</taxon>
        <taxon>Metazoa</taxon>
        <taxon>Ecdysozoa</taxon>
        <taxon>Nematoda</taxon>
        <taxon>Chromadorea</taxon>
        <taxon>Rhabditida</taxon>
        <taxon>Spirurina</taxon>
        <taxon>Spiruromorpha</taxon>
        <taxon>Filarioidea</taxon>
        <taxon>Onchocercidae</taxon>
        <taxon>Wuchereria</taxon>
    </lineage>
</organism>
<proteinExistence type="predicted"/>
<evidence type="ECO:0000313" key="1">
    <source>
        <dbReference type="Proteomes" id="UP000093561"/>
    </source>
</evidence>